<reference evidence="3" key="1">
    <citation type="submission" date="2020-01" db="EMBL/GenBank/DDBJ databases">
        <title>'Steroidobacter agaridevorans' sp. nov., agar-degrading bacteria isolated from rhizosphere soils.</title>
        <authorList>
            <person name="Ikenaga M."/>
            <person name="Kataoka M."/>
            <person name="Murouchi A."/>
            <person name="Katsuragi S."/>
            <person name="Sakai M."/>
        </authorList>
    </citation>
    <scope>NUCLEOTIDE SEQUENCE [LARGE SCALE GENOMIC DNA]</scope>
    <source>
        <strain evidence="3">YU21-B</strain>
    </source>
</reference>
<dbReference type="AlphaFoldDB" id="A0A829YA17"/>
<proteinExistence type="predicted"/>
<evidence type="ECO:0000256" key="1">
    <source>
        <dbReference type="SAM" id="Phobius"/>
    </source>
</evidence>
<dbReference type="Proteomes" id="UP000445000">
    <property type="component" value="Unassembled WGS sequence"/>
</dbReference>
<protein>
    <submittedName>
        <fullName evidence="2">Uncharacterized protein</fullName>
    </submittedName>
</protein>
<feature type="transmembrane region" description="Helical" evidence="1">
    <location>
        <begin position="44"/>
        <end position="62"/>
    </location>
</feature>
<sequence>MTERNDDPIKALWRAQSTEVPAMSVSYVRHRTGELHRAFRIRNWLEQGAGVLGFAGCLVVILMAPHPWVKAAAALILIGGAYSGWQWHRRTASFRTDPSKSSEASLSFYKHELERKRDIHRTLWRWYLLPIAPGVIAMLSWNFFGDPQTRGTSAPWGVLGMLVVWLVVSLIYERSKAAQCQREIDALSALAEPES</sequence>
<dbReference type="RefSeq" id="WP_161811640.1">
    <property type="nucleotide sequence ID" value="NZ_BLJN01000002.1"/>
</dbReference>
<keyword evidence="1" id="KW-1133">Transmembrane helix</keyword>
<evidence type="ECO:0000313" key="3">
    <source>
        <dbReference type="Proteomes" id="UP000445000"/>
    </source>
</evidence>
<feature type="transmembrane region" description="Helical" evidence="1">
    <location>
        <begin position="156"/>
        <end position="172"/>
    </location>
</feature>
<keyword evidence="3" id="KW-1185">Reference proteome</keyword>
<name>A0A829YA17_9GAMM</name>
<dbReference type="EMBL" id="BLJN01000002">
    <property type="protein sequence ID" value="GFE79885.1"/>
    <property type="molecule type" value="Genomic_DNA"/>
</dbReference>
<evidence type="ECO:0000313" key="2">
    <source>
        <dbReference type="EMBL" id="GFE79885.1"/>
    </source>
</evidence>
<organism evidence="2 3">
    <name type="scientific">Steroidobacter agaridevorans</name>
    <dbReference type="NCBI Taxonomy" id="2695856"/>
    <lineage>
        <taxon>Bacteria</taxon>
        <taxon>Pseudomonadati</taxon>
        <taxon>Pseudomonadota</taxon>
        <taxon>Gammaproteobacteria</taxon>
        <taxon>Steroidobacterales</taxon>
        <taxon>Steroidobacteraceae</taxon>
        <taxon>Steroidobacter</taxon>
    </lineage>
</organism>
<keyword evidence="1" id="KW-0472">Membrane</keyword>
<feature type="transmembrane region" description="Helical" evidence="1">
    <location>
        <begin position="68"/>
        <end position="85"/>
    </location>
</feature>
<feature type="transmembrane region" description="Helical" evidence="1">
    <location>
        <begin position="124"/>
        <end position="144"/>
    </location>
</feature>
<gene>
    <name evidence="2" type="ORF">GCM10011487_18850</name>
</gene>
<accession>A0A829YA17</accession>
<comment type="caution">
    <text evidence="2">The sequence shown here is derived from an EMBL/GenBank/DDBJ whole genome shotgun (WGS) entry which is preliminary data.</text>
</comment>
<keyword evidence="1" id="KW-0812">Transmembrane</keyword>